<keyword evidence="10" id="KW-1185">Reference proteome</keyword>
<dbReference type="Proteomes" id="UP001597018">
    <property type="component" value="Unassembled WGS sequence"/>
</dbReference>
<feature type="region of interest" description="Disordered" evidence="6">
    <location>
        <begin position="377"/>
        <end position="397"/>
    </location>
</feature>
<organism evidence="9 10">
    <name type="scientific">Saccharopolyspora rosea</name>
    <dbReference type="NCBI Taxonomy" id="524884"/>
    <lineage>
        <taxon>Bacteria</taxon>
        <taxon>Bacillati</taxon>
        <taxon>Actinomycetota</taxon>
        <taxon>Actinomycetes</taxon>
        <taxon>Pseudonocardiales</taxon>
        <taxon>Pseudonocardiaceae</taxon>
        <taxon>Saccharopolyspora</taxon>
    </lineage>
</organism>
<dbReference type="PROSITE" id="PS00137">
    <property type="entry name" value="SUBTILASE_HIS"/>
    <property type="match status" value="1"/>
</dbReference>
<evidence type="ECO:0000313" key="9">
    <source>
        <dbReference type="EMBL" id="MFD0918715.1"/>
    </source>
</evidence>
<sequence>MARRRGLRWLGSVLAVLLGAISTAAPASAATAAPAHFVVVGPTGDGLRQTEDSVRAAGGSVVQSWPQIGVVVATSTDPGFAAEVRHRPGVDQAGATRNLAEQLPPAKPAQRVERLEGTVGATAAATPPGAEPLEPDQWDLAQIRADQANAISQGSKDVTVGVLDYGIDATHPDLRQNVDASQSVSCAGEGVPNTDPAAWAPKDETQAHGTHVAGTIAAARNGVGVAGVAPNARLASVRIIDDAGFIYPEYAICGFVWSAEHGFAVTNNSYFVDPWFLWCDHDPDQKAVAEAVRRAVAYAQRKDVVTVTSAGNSGWDLSRPIHDTESPNNGGPQQDRMTGPDCHVLPGELPGVVTVSAVGPLGVKSYYSNYGLGSTTVTAPGGDAKQVPSTPSRNGRVLSTVPGGGWGWMQGTSMASPHVVGVVALLRSTHRDWTAQQAIGALAAQADRLPCPKNYDPDGDGKPDAVCEGGSTGAGFYGAGLVNALHAVQ</sequence>
<feature type="signal peptide" evidence="7">
    <location>
        <begin position="1"/>
        <end position="29"/>
    </location>
</feature>
<comment type="caution">
    <text evidence="9">The sequence shown here is derived from an EMBL/GenBank/DDBJ whole genome shotgun (WGS) entry which is preliminary data.</text>
</comment>
<evidence type="ECO:0000256" key="2">
    <source>
        <dbReference type="ARBA" id="ARBA00022670"/>
    </source>
</evidence>
<evidence type="ECO:0000256" key="5">
    <source>
        <dbReference type="PROSITE-ProRule" id="PRU01240"/>
    </source>
</evidence>
<dbReference type="EMBL" id="JBHTIW010000001">
    <property type="protein sequence ID" value="MFD0918715.1"/>
    <property type="molecule type" value="Genomic_DNA"/>
</dbReference>
<dbReference type="InterPro" id="IPR036852">
    <property type="entry name" value="Peptidase_S8/S53_dom_sf"/>
</dbReference>
<evidence type="ECO:0000256" key="6">
    <source>
        <dbReference type="SAM" id="MobiDB-lite"/>
    </source>
</evidence>
<dbReference type="InterPro" id="IPR015500">
    <property type="entry name" value="Peptidase_S8_subtilisin-rel"/>
</dbReference>
<accession>A0ABW3FKM2</accession>
<feature type="active site" description="Charge relay system" evidence="5">
    <location>
        <position position="413"/>
    </location>
</feature>
<dbReference type="SUPFAM" id="SSF52743">
    <property type="entry name" value="Subtilisin-like"/>
    <property type="match status" value="1"/>
</dbReference>
<evidence type="ECO:0000313" key="10">
    <source>
        <dbReference type="Proteomes" id="UP001597018"/>
    </source>
</evidence>
<name>A0ABW3FKM2_9PSEU</name>
<dbReference type="Pfam" id="PF00082">
    <property type="entry name" value="Peptidase_S8"/>
    <property type="match status" value="1"/>
</dbReference>
<dbReference type="PROSITE" id="PS51892">
    <property type="entry name" value="SUBTILASE"/>
    <property type="match status" value="1"/>
</dbReference>
<feature type="active site" description="Charge relay system" evidence="5">
    <location>
        <position position="164"/>
    </location>
</feature>
<protein>
    <submittedName>
        <fullName evidence="9">S8 family serine peptidase</fullName>
    </submittedName>
</protein>
<dbReference type="Gene3D" id="3.40.50.200">
    <property type="entry name" value="Peptidase S8/S53 domain"/>
    <property type="match status" value="1"/>
</dbReference>
<keyword evidence="3 5" id="KW-0378">Hydrolase</keyword>
<dbReference type="InterPro" id="IPR050131">
    <property type="entry name" value="Peptidase_S8_subtilisin-like"/>
</dbReference>
<feature type="active site" description="Charge relay system" evidence="5">
    <location>
        <position position="208"/>
    </location>
</feature>
<dbReference type="InterPro" id="IPR022398">
    <property type="entry name" value="Peptidase_S8_His-AS"/>
</dbReference>
<dbReference type="PANTHER" id="PTHR43806:SF11">
    <property type="entry name" value="CEREVISIN-RELATED"/>
    <property type="match status" value="1"/>
</dbReference>
<feature type="compositionally biased region" description="Polar residues" evidence="6">
    <location>
        <begin position="326"/>
        <end position="335"/>
    </location>
</feature>
<feature type="chain" id="PRO_5047383317" evidence="7">
    <location>
        <begin position="30"/>
        <end position="489"/>
    </location>
</feature>
<keyword evidence="7" id="KW-0732">Signal</keyword>
<proteinExistence type="inferred from homology"/>
<dbReference type="PRINTS" id="PR00723">
    <property type="entry name" value="SUBTILISIN"/>
</dbReference>
<dbReference type="RefSeq" id="WP_263249522.1">
    <property type="nucleotide sequence ID" value="NZ_BAABLT010000007.1"/>
</dbReference>
<feature type="region of interest" description="Disordered" evidence="6">
    <location>
        <begin position="315"/>
        <end position="335"/>
    </location>
</feature>
<reference evidence="10" key="1">
    <citation type="journal article" date="2019" name="Int. J. Syst. Evol. Microbiol.">
        <title>The Global Catalogue of Microorganisms (GCM) 10K type strain sequencing project: providing services to taxonomists for standard genome sequencing and annotation.</title>
        <authorList>
            <consortium name="The Broad Institute Genomics Platform"/>
            <consortium name="The Broad Institute Genome Sequencing Center for Infectious Disease"/>
            <person name="Wu L."/>
            <person name="Ma J."/>
        </authorList>
    </citation>
    <scope>NUCLEOTIDE SEQUENCE [LARGE SCALE GENOMIC DNA]</scope>
    <source>
        <strain evidence="10">CCUG 56401</strain>
    </source>
</reference>
<comment type="similarity">
    <text evidence="1 5">Belongs to the peptidase S8 family.</text>
</comment>
<keyword evidence="4 5" id="KW-0720">Serine protease</keyword>
<keyword evidence="2 5" id="KW-0645">Protease</keyword>
<dbReference type="PANTHER" id="PTHR43806">
    <property type="entry name" value="PEPTIDASE S8"/>
    <property type="match status" value="1"/>
</dbReference>
<dbReference type="InterPro" id="IPR023828">
    <property type="entry name" value="Peptidase_S8_Ser-AS"/>
</dbReference>
<evidence type="ECO:0000256" key="1">
    <source>
        <dbReference type="ARBA" id="ARBA00011073"/>
    </source>
</evidence>
<feature type="domain" description="Peptidase S8/S53" evidence="8">
    <location>
        <begin position="156"/>
        <end position="446"/>
    </location>
</feature>
<evidence type="ECO:0000259" key="8">
    <source>
        <dbReference type="Pfam" id="PF00082"/>
    </source>
</evidence>
<gene>
    <name evidence="9" type="ORF">ACFQ16_03075</name>
</gene>
<evidence type="ECO:0000256" key="3">
    <source>
        <dbReference type="ARBA" id="ARBA00022801"/>
    </source>
</evidence>
<evidence type="ECO:0000256" key="7">
    <source>
        <dbReference type="SAM" id="SignalP"/>
    </source>
</evidence>
<evidence type="ECO:0000256" key="4">
    <source>
        <dbReference type="ARBA" id="ARBA00022825"/>
    </source>
</evidence>
<dbReference type="InterPro" id="IPR000209">
    <property type="entry name" value="Peptidase_S8/S53_dom"/>
</dbReference>
<dbReference type="PROSITE" id="PS00138">
    <property type="entry name" value="SUBTILASE_SER"/>
    <property type="match status" value="1"/>
</dbReference>